<gene>
    <name evidence="1" type="ORF">AVEN_63792_1</name>
</gene>
<dbReference type="Proteomes" id="UP000499080">
    <property type="component" value="Unassembled WGS sequence"/>
</dbReference>
<dbReference type="AlphaFoldDB" id="A0A4Y2H3N2"/>
<sequence>VCAIRLLGPRPWPKLALWEITAFRVSRRDFGSKYYGICACDFIGIECTTSYSFGYS</sequence>
<protein>
    <submittedName>
        <fullName evidence="1">Uncharacterized protein</fullName>
    </submittedName>
</protein>
<reference evidence="1 2" key="1">
    <citation type="journal article" date="2019" name="Sci. Rep.">
        <title>Orb-weaving spider Araneus ventricosus genome elucidates the spidroin gene catalogue.</title>
        <authorList>
            <person name="Kono N."/>
            <person name="Nakamura H."/>
            <person name="Ohtoshi R."/>
            <person name="Moran D.A.P."/>
            <person name="Shinohara A."/>
            <person name="Yoshida Y."/>
            <person name="Fujiwara M."/>
            <person name="Mori M."/>
            <person name="Tomita M."/>
            <person name="Arakawa K."/>
        </authorList>
    </citation>
    <scope>NUCLEOTIDE SEQUENCE [LARGE SCALE GENOMIC DNA]</scope>
</reference>
<evidence type="ECO:0000313" key="1">
    <source>
        <dbReference type="EMBL" id="GBM59378.1"/>
    </source>
</evidence>
<organism evidence="1 2">
    <name type="scientific">Araneus ventricosus</name>
    <name type="common">Orbweaver spider</name>
    <name type="synonym">Epeira ventricosa</name>
    <dbReference type="NCBI Taxonomy" id="182803"/>
    <lineage>
        <taxon>Eukaryota</taxon>
        <taxon>Metazoa</taxon>
        <taxon>Ecdysozoa</taxon>
        <taxon>Arthropoda</taxon>
        <taxon>Chelicerata</taxon>
        <taxon>Arachnida</taxon>
        <taxon>Araneae</taxon>
        <taxon>Araneomorphae</taxon>
        <taxon>Entelegynae</taxon>
        <taxon>Araneoidea</taxon>
        <taxon>Araneidae</taxon>
        <taxon>Araneus</taxon>
    </lineage>
</organism>
<comment type="caution">
    <text evidence="1">The sequence shown here is derived from an EMBL/GenBank/DDBJ whole genome shotgun (WGS) entry which is preliminary data.</text>
</comment>
<dbReference type="EMBL" id="BGPR01101343">
    <property type="protein sequence ID" value="GBM59378.1"/>
    <property type="molecule type" value="Genomic_DNA"/>
</dbReference>
<feature type="non-terminal residue" evidence="1">
    <location>
        <position position="1"/>
    </location>
</feature>
<proteinExistence type="predicted"/>
<keyword evidence="2" id="KW-1185">Reference proteome</keyword>
<evidence type="ECO:0000313" key="2">
    <source>
        <dbReference type="Proteomes" id="UP000499080"/>
    </source>
</evidence>
<accession>A0A4Y2H3N2</accession>
<name>A0A4Y2H3N2_ARAVE</name>